<dbReference type="InParanoid" id="A0A2H3E6N8"/>
<evidence type="ECO:0000313" key="3">
    <source>
        <dbReference type="Proteomes" id="UP000217790"/>
    </source>
</evidence>
<feature type="chain" id="PRO_5013709120" evidence="1">
    <location>
        <begin position="20"/>
        <end position="136"/>
    </location>
</feature>
<evidence type="ECO:0000313" key="2">
    <source>
        <dbReference type="EMBL" id="PBK98818.1"/>
    </source>
</evidence>
<sequence length="136" mass="15310">MKTLAYTFIMLCVVDMSSLLQNKLGTNARMIRRIRLLCEDCSGYVYSMTVRSPFGCAHRHCSIPVLSYLQNTQPLYPATSVVAALDRLKALESLTSYQADHLSFHEPVTPGWNTVLENGLVILFRLSKNQDEHGIC</sequence>
<accession>A0A2H3E6N8</accession>
<dbReference type="Proteomes" id="UP000217790">
    <property type="component" value="Unassembled WGS sequence"/>
</dbReference>
<keyword evidence="1" id="KW-0732">Signal</keyword>
<dbReference type="AlphaFoldDB" id="A0A2H3E6N8"/>
<keyword evidence="3" id="KW-1185">Reference proteome</keyword>
<evidence type="ECO:0000256" key="1">
    <source>
        <dbReference type="SAM" id="SignalP"/>
    </source>
</evidence>
<feature type="signal peptide" evidence="1">
    <location>
        <begin position="1"/>
        <end position="19"/>
    </location>
</feature>
<proteinExistence type="predicted"/>
<organism evidence="2 3">
    <name type="scientific">Armillaria gallica</name>
    <name type="common">Bulbous honey fungus</name>
    <name type="synonym">Armillaria bulbosa</name>
    <dbReference type="NCBI Taxonomy" id="47427"/>
    <lineage>
        <taxon>Eukaryota</taxon>
        <taxon>Fungi</taxon>
        <taxon>Dikarya</taxon>
        <taxon>Basidiomycota</taxon>
        <taxon>Agaricomycotina</taxon>
        <taxon>Agaricomycetes</taxon>
        <taxon>Agaricomycetidae</taxon>
        <taxon>Agaricales</taxon>
        <taxon>Marasmiineae</taxon>
        <taxon>Physalacriaceae</taxon>
        <taxon>Armillaria</taxon>
    </lineage>
</organism>
<reference evidence="3" key="1">
    <citation type="journal article" date="2017" name="Nat. Ecol. Evol.">
        <title>Genome expansion and lineage-specific genetic innovations in the forest pathogenic fungi Armillaria.</title>
        <authorList>
            <person name="Sipos G."/>
            <person name="Prasanna A.N."/>
            <person name="Walter M.C."/>
            <person name="O'Connor E."/>
            <person name="Balint B."/>
            <person name="Krizsan K."/>
            <person name="Kiss B."/>
            <person name="Hess J."/>
            <person name="Varga T."/>
            <person name="Slot J."/>
            <person name="Riley R."/>
            <person name="Boka B."/>
            <person name="Rigling D."/>
            <person name="Barry K."/>
            <person name="Lee J."/>
            <person name="Mihaltcheva S."/>
            <person name="LaButti K."/>
            <person name="Lipzen A."/>
            <person name="Waldron R."/>
            <person name="Moloney N.M."/>
            <person name="Sperisen C."/>
            <person name="Kredics L."/>
            <person name="Vagvoelgyi C."/>
            <person name="Patrignani A."/>
            <person name="Fitzpatrick D."/>
            <person name="Nagy I."/>
            <person name="Doyle S."/>
            <person name="Anderson J.B."/>
            <person name="Grigoriev I.V."/>
            <person name="Gueldener U."/>
            <person name="Muensterkoetter M."/>
            <person name="Nagy L.G."/>
        </authorList>
    </citation>
    <scope>NUCLEOTIDE SEQUENCE [LARGE SCALE GENOMIC DNA]</scope>
    <source>
        <strain evidence="3">Ar21-2</strain>
    </source>
</reference>
<dbReference type="EMBL" id="KZ293648">
    <property type="protein sequence ID" value="PBK98818.1"/>
    <property type="molecule type" value="Genomic_DNA"/>
</dbReference>
<gene>
    <name evidence="2" type="ORF">ARMGADRAFT_1131296</name>
</gene>
<protein>
    <submittedName>
        <fullName evidence="2">Uncharacterized protein</fullName>
    </submittedName>
</protein>
<name>A0A2H3E6N8_ARMGA</name>